<keyword evidence="2" id="KW-1185">Reference proteome</keyword>
<dbReference type="EMBL" id="WWEO01000042">
    <property type="protein sequence ID" value="NCD69691.1"/>
    <property type="molecule type" value="Genomic_DNA"/>
</dbReference>
<reference evidence="1" key="2">
    <citation type="submission" date="2020-10" db="EMBL/GenBank/DDBJ databases">
        <title>Mucilaginibacter sp. nov., isolated from soil.</title>
        <authorList>
            <person name="Jeon C.O."/>
        </authorList>
    </citation>
    <scope>NUCLEOTIDE SEQUENCE</scope>
    <source>
        <strain evidence="1">R11</strain>
    </source>
</reference>
<dbReference type="Proteomes" id="UP000638732">
    <property type="component" value="Unassembled WGS sequence"/>
</dbReference>
<proteinExistence type="predicted"/>
<accession>A0A965ZH86</accession>
<evidence type="ECO:0000313" key="2">
    <source>
        <dbReference type="Proteomes" id="UP000638732"/>
    </source>
</evidence>
<organism evidence="1 2">
    <name type="scientific">Mucilaginibacter agri</name>
    <dbReference type="NCBI Taxonomy" id="2695265"/>
    <lineage>
        <taxon>Bacteria</taxon>
        <taxon>Pseudomonadati</taxon>
        <taxon>Bacteroidota</taxon>
        <taxon>Sphingobacteriia</taxon>
        <taxon>Sphingobacteriales</taxon>
        <taxon>Sphingobacteriaceae</taxon>
        <taxon>Mucilaginibacter</taxon>
    </lineage>
</organism>
<reference evidence="1" key="1">
    <citation type="submission" date="2020-01" db="EMBL/GenBank/DDBJ databases">
        <authorList>
            <person name="Seo Y.L."/>
        </authorList>
    </citation>
    <scope>NUCLEOTIDE SEQUENCE</scope>
    <source>
        <strain evidence="1">R11</strain>
    </source>
</reference>
<sequence>MMRYTSNCNGVFSRLSSSILILVICLFSCKPKNDLQLEKVFQSSDHLKCDKVFANSRKSIVELNEILVQTGVVDTSEIVGPPAAVIHVQGKEIILNLIKGNKDGDNFNQLYAGKDYKLLLNYKAKHYDNRTEYVGYCEVWHQTLHSKFDVEGLDNTL</sequence>
<comment type="caution">
    <text evidence="1">The sequence shown here is derived from an EMBL/GenBank/DDBJ whole genome shotgun (WGS) entry which is preliminary data.</text>
</comment>
<gene>
    <name evidence="1" type="ORF">GSY63_10025</name>
</gene>
<protein>
    <submittedName>
        <fullName evidence="1">Uncharacterized protein</fullName>
    </submittedName>
</protein>
<name>A0A965ZH86_9SPHI</name>
<evidence type="ECO:0000313" key="1">
    <source>
        <dbReference type="EMBL" id="NCD69691.1"/>
    </source>
</evidence>
<dbReference type="RefSeq" id="WP_166585679.1">
    <property type="nucleotide sequence ID" value="NZ_WWEO01000042.1"/>
</dbReference>
<dbReference type="AlphaFoldDB" id="A0A965ZH86"/>